<sequence length="176" mass="20435">MSTKNLSLANKIDEKFVPPMKQVIPSEMEKLNDLTKWPIILDVVGVFFGLSFHPDVTINDHRQFTIPSHMNRLIALIIVDKDIGKCVEELRRVCAQLHPDLFDAVFSKTGVNESGRDKLDHLFVLTQTLDEFRQTDFYQFSAKTRSEVSLICVWINDLIEILEKYDNFFEPQFKLT</sequence>
<dbReference type="EMBL" id="CAJNOR010000442">
    <property type="protein sequence ID" value="CAF0915851.1"/>
    <property type="molecule type" value="Genomic_DNA"/>
</dbReference>
<gene>
    <name evidence="1" type="ORF">XAT740_LOCUS8775</name>
</gene>
<organism evidence="1 2">
    <name type="scientific">Adineta ricciae</name>
    <name type="common">Rotifer</name>
    <dbReference type="NCBI Taxonomy" id="249248"/>
    <lineage>
        <taxon>Eukaryota</taxon>
        <taxon>Metazoa</taxon>
        <taxon>Spiralia</taxon>
        <taxon>Gnathifera</taxon>
        <taxon>Rotifera</taxon>
        <taxon>Eurotatoria</taxon>
        <taxon>Bdelloidea</taxon>
        <taxon>Adinetida</taxon>
        <taxon>Adinetidae</taxon>
        <taxon>Adineta</taxon>
    </lineage>
</organism>
<proteinExistence type="predicted"/>
<comment type="caution">
    <text evidence="1">The sequence shown here is derived from an EMBL/GenBank/DDBJ whole genome shotgun (WGS) entry which is preliminary data.</text>
</comment>
<dbReference type="Proteomes" id="UP000663828">
    <property type="component" value="Unassembled WGS sequence"/>
</dbReference>
<name>A0A814AN41_ADIRI</name>
<dbReference type="AlphaFoldDB" id="A0A814AN41"/>
<evidence type="ECO:0000313" key="2">
    <source>
        <dbReference type="Proteomes" id="UP000663828"/>
    </source>
</evidence>
<reference evidence="1" key="1">
    <citation type="submission" date="2021-02" db="EMBL/GenBank/DDBJ databases">
        <authorList>
            <person name="Nowell W R."/>
        </authorList>
    </citation>
    <scope>NUCLEOTIDE SEQUENCE</scope>
</reference>
<keyword evidence="2" id="KW-1185">Reference proteome</keyword>
<evidence type="ECO:0000313" key="1">
    <source>
        <dbReference type="EMBL" id="CAF0915851.1"/>
    </source>
</evidence>
<protein>
    <submittedName>
        <fullName evidence="1">Uncharacterized protein</fullName>
    </submittedName>
</protein>
<accession>A0A814AN41</accession>